<dbReference type="SMART" id="SM00062">
    <property type="entry name" value="PBPb"/>
    <property type="match status" value="1"/>
</dbReference>
<dbReference type="PANTHER" id="PTHR35936:SF19">
    <property type="entry name" value="AMINO-ACID-BINDING PROTEIN YXEM-RELATED"/>
    <property type="match status" value="1"/>
</dbReference>
<accession>A0AAE3ASD9</accession>
<feature type="domain" description="Solute-binding protein family 3/N-terminal" evidence="3">
    <location>
        <begin position="67"/>
        <end position="287"/>
    </location>
</feature>
<protein>
    <submittedName>
        <fullName evidence="4">Transporter substrate-binding domain-containing protein</fullName>
    </submittedName>
</protein>
<dbReference type="EMBL" id="JAJEPU010000059">
    <property type="protein sequence ID" value="MCC2165865.1"/>
    <property type="molecule type" value="Genomic_DNA"/>
</dbReference>
<dbReference type="RefSeq" id="WP_308452060.1">
    <property type="nucleotide sequence ID" value="NZ_JAJEPU010000059.1"/>
</dbReference>
<gene>
    <name evidence="4" type="ORF">LKD32_13470</name>
</gene>
<name>A0AAE3ASD9_9FIRM</name>
<evidence type="ECO:0000259" key="3">
    <source>
        <dbReference type="SMART" id="SM00062"/>
    </source>
</evidence>
<organism evidence="4 5">
    <name type="scientific">Brotaphodocola catenula</name>
    <dbReference type="NCBI Taxonomy" id="2885361"/>
    <lineage>
        <taxon>Bacteria</taxon>
        <taxon>Bacillati</taxon>
        <taxon>Bacillota</taxon>
        <taxon>Clostridia</taxon>
        <taxon>Lachnospirales</taxon>
        <taxon>Lachnospiraceae</taxon>
        <taxon>Brotaphodocola</taxon>
    </lineage>
</organism>
<keyword evidence="1" id="KW-0732">Signal</keyword>
<sequence length="308" mass="35633">MDNKSRKKSTLPFAGIFAVLGIWMMLSVHCRAAETNNDEKQLQAVEQDEATQQESKESETQTRQPKIIRVGSFEDTFNYVDKNGVRRGYGYELMQALAGYTGWKFEYVKCDWSDCFDKLENGEIDIMGDISYTDERAKKMLFPDEPMGEEKYILYADLSDTDIGTSDFKSMDGKRVGVLMDTKPEIMLTEWENKNGIHTEHVNVNNDDDVQKKLANHEIDCFVSLEESIWSEQGISSVTTIGKSGIYFAINKERNDIRTELDWAMRQLEQNNPFFKADLYKKYFRLDYNQSLTGAEKSWLEEHGDIRI</sequence>
<dbReference type="SUPFAM" id="SSF53850">
    <property type="entry name" value="Periplasmic binding protein-like II"/>
    <property type="match status" value="1"/>
</dbReference>
<evidence type="ECO:0000256" key="1">
    <source>
        <dbReference type="ARBA" id="ARBA00022729"/>
    </source>
</evidence>
<evidence type="ECO:0000313" key="4">
    <source>
        <dbReference type="EMBL" id="MCC2165865.1"/>
    </source>
</evidence>
<comment type="caution">
    <text evidence="4">The sequence shown here is derived from an EMBL/GenBank/DDBJ whole genome shotgun (WGS) entry which is preliminary data.</text>
</comment>
<dbReference type="Proteomes" id="UP001198962">
    <property type="component" value="Unassembled WGS sequence"/>
</dbReference>
<dbReference type="Gene3D" id="3.40.190.10">
    <property type="entry name" value="Periplasmic binding protein-like II"/>
    <property type="match status" value="2"/>
</dbReference>
<evidence type="ECO:0000313" key="5">
    <source>
        <dbReference type="Proteomes" id="UP001198962"/>
    </source>
</evidence>
<keyword evidence="5" id="KW-1185">Reference proteome</keyword>
<dbReference type="Pfam" id="PF00497">
    <property type="entry name" value="SBP_bac_3"/>
    <property type="match status" value="1"/>
</dbReference>
<evidence type="ECO:0000256" key="2">
    <source>
        <dbReference type="SAM" id="MobiDB-lite"/>
    </source>
</evidence>
<feature type="region of interest" description="Disordered" evidence="2">
    <location>
        <begin position="42"/>
        <end position="64"/>
    </location>
</feature>
<proteinExistence type="predicted"/>
<reference evidence="4" key="1">
    <citation type="submission" date="2021-10" db="EMBL/GenBank/DDBJ databases">
        <title>Anaerobic single-cell dispensing facilitates the cultivation of human gut bacteria.</title>
        <authorList>
            <person name="Afrizal A."/>
        </authorList>
    </citation>
    <scope>NUCLEOTIDE SEQUENCE</scope>
    <source>
        <strain evidence="4">CLA-AA-H274</strain>
    </source>
</reference>
<dbReference type="AlphaFoldDB" id="A0AAE3ASD9"/>
<dbReference type="InterPro" id="IPR001638">
    <property type="entry name" value="Solute-binding_3/MltF_N"/>
</dbReference>
<dbReference type="PANTHER" id="PTHR35936">
    <property type="entry name" value="MEMBRANE-BOUND LYTIC MUREIN TRANSGLYCOSYLASE F"/>
    <property type="match status" value="1"/>
</dbReference>